<evidence type="ECO:0000256" key="10">
    <source>
        <dbReference type="ARBA" id="ARBA00022833"/>
    </source>
</evidence>
<keyword evidence="19" id="KW-1185">Reference proteome</keyword>
<dbReference type="InterPro" id="IPR004910">
    <property type="entry name" value="Yippee/Mis18/Cereblon"/>
</dbReference>
<feature type="domain" description="Lon N-terminal" evidence="16">
    <location>
        <begin position="85"/>
        <end position="412"/>
    </location>
</feature>
<protein>
    <recommendedName>
        <fullName evidence="6">Protein cereblon</fullName>
    </recommendedName>
    <alternativeName>
        <fullName evidence="12">Protein ohgata</fullName>
    </alternativeName>
</protein>
<dbReference type="Gene3D" id="2.30.130.40">
    <property type="entry name" value="LON domain-like"/>
    <property type="match status" value="1"/>
</dbReference>
<feature type="domain" description="CULT" evidence="17">
    <location>
        <begin position="411"/>
        <end position="518"/>
    </location>
</feature>
<dbReference type="FunFam" id="2.170.150.20:FF:000005">
    <property type="entry name" value="Blast:Protein cereblon homolog"/>
    <property type="match status" value="1"/>
</dbReference>
<evidence type="ECO:0000256" key="15">
    <source>
        <dbReference type="SAM" id="MobiDB-lite"/>
    </source>
</evidence>
<dbReference type="Pfam" id="PF03226">
    <property type="entry name" value="Yippee-Mis18"/>
    <property type="match status" value="1"/>
</dbReference>
<dbReference type="SMART" id="SM00464">
    <property type="entry name" value="LON"/>
    <property type="match status" value="1"/>
</dbReference>
<evidence type="ECO:0000256" key="13">
    <source>
        <dbReference type="ARBA" id="ARBA00046075"/>
    </source>
</evidence>
<evidence type="ECO:0000256" key="1">
    <source>
        <dbReference type="ARBA" id="ARBA00004123"/>
    </source>
</evidence>
<dbReference type="Gene3D" id="2.170.150.20">
    <property type="entry name" value="Peptide methionine sulfoxide reductase"/>
    <property type="match status" value="1"/>
</dbReference>
<dbReference type="OMA" id="AYQMYDS"/>
<name>A0A2C9UAP4_MANES</name>
<dbReference type="Gene3D" id="1.20.58.1480">
    <property type="match status" value="1"/>
</dbReference>
<feature type="compositionally biased region" description="Acidic residues" evidence="15">
    <location>
        <begin position="236"/>
        <end position="247"/>
    </location>
</feature>
<dbReference type="PANTHER" id="PTHR14255:SF4">
    <property type="entry name" value="PROTEIN CEREBLON"/>
    <property type="match status" value="1"/>
</dbReference>
<dbReference type="InterPro" id="IPR015947">
    <property type="entry name" value="PUA-like_sf"/>
</dbReference>
<keyword evidence="11" id="KW-0539">Nucleus</keyword>
<comment type="similarity">
    <text evidence="5">Belongs to the 4-toluene sulfonate uptake permease (TSUP) (TC 2.A.102) family.</text>
</comment>
<evidence type="ECO:0000256" key="14">
    <source>
        <dbReference type="ARBA" id="ARBA00046796"/>
    </source>
</evidence>
<keyword evidence="7" id="KW-0963">Cytoplasm</keyword>
<feature type="region of interest" description="Disordered" evidence="15">
    <location>
        <begin position="294"/>
        <end position="317"/>
    </location>
</feature>
<dbReference type="STRING" id="3983.A0A2C9UAP4"/>
<dbReference type="InterPro" id="IPR046336">
    <property type="entry name" value="Lon_prtase_N_sf"/>
</dbReference>
<comment type="similarity">
    <text evidence="4">Belongs to the CRBN family.</text>
</comment>
<dbReference type="PANTHER" id="PTHR14255">
    <property type="entry name" value="CEREBLON"/>
    <property type="match status" value="1"/>
</dbReference>
<dbReference type="SUPFAM" id="SSF88697">
    <property type="entry name" value="PUA domain-like"/>
    <property type="match status" value="1"/>
</dbReference>
<dbReference type="GO" id="GO:0005634">
    <property type="term" value="C:nucleus"/>
    <property type="evidence" value="ECO:0000318"/>
    <property type="project" value="GO_Central"/>
</dbReference>
<dbReference type="InterPro" id="IPR003111">
    <property type="entry name" value="Lon_prtase_N"/>
</dbReference>
<evidence type="ECO:0000256" key="5">
    <source>
        <dbReference type="ARBA" id="ARBA00009142"/>
    </source>
</evidence>
<dbReference type="GO" id="GO:0005737">
    <property type="term" value="C:cytoplasm"/>
    <property type="evidence" value="ECO:0007669"/>
    <property type="project" value="UniProtKB-SubCell"/>
</dbReference>
<dbReference type="Pfam" id="PF02190">
    <property type="entry name" value="LON_substr_bdg"/>
    <property type="match status" value="1"/>
</dbReference>
<evidence type="ECO:0000313" key="19">
    <source>
        <dbReference type="Proteomes" id="UP000091857"/>
    </source>
</evidence>
<keyword evidence="10" id="KW-0862">Zinc</keyword>
<dbReference type="GO" id="GO:0030177">
    <property type="term" value="P:positive regulation of Wnt signaling pathway"/>
    <property type="evidence" value="ECO:0000318"/>
    <property type="project" value="GO_Central"/>
</dbReference>
<dbReference type="InterPro" id="IPR034750">
    <property type="entry name" value="CULT"/>
</dbReference>
<evidence type="ECO:0000256" key="9">
    <source>
        <dbReference type="ARBA" id="ARBA00022786"/>
    </source>
</evidence>
<dbReference type="FunFam" id="1.20.58.1480:FF:000007">
    <property type="entry name" value="Lon protease homolog"/>
    <property type="match status" value="1"/>
</dbReference>
<proteinExistence type="inferred from homology"/>
<evidence type="ECO:0000256" key="7">
    <source>
        <dbReference type="ARBA" id="ARBA00022490"/>
    </source>
</evidence>
<feature type="region of interest" description="Disordered" evidence="15">
    <location>
        <begin position="224"/>
        <end position="247"/>
    </location>
</feature>
<dbReference type="GO" id="GO:0046872">
    <property type="term" value="F:metal ion binding"/>
    <property type="evidence" value="ECO:0007669"/>
    <property type="project" value="UniProtKB-KW"/>
</dbReference>
<dbReference type="UniPathway" id="UPA00143"/>
<dbReference type="GO" id="GO:0043161">
    <property type="term" value="P:proteasome-mediated ubiquitin-dependent protein catabolic process"/>
    <property type="evidence" value="ECO:0000318"/>
    <property type="project" value="GO_Central"/>
</dbReference>
<reference evidence="19" key="1">
    <citation type="journal article" date="2016" name="Nat. Biotechnol.">
        <title>Sequencing wild and cultivated cassava and related species reveals extensive interspecific hybridization and genetic diversity.</title>
        <authorList>
            <person name="Bredeson J.V."/>
            <person name="Lyons J.B."/>
            <person name="Prochnik S.E."/>
            <person name="Wu G.A."/>
            <person name="Ha C.M."/>
            <person name="Edsinger-Gonzales E."/>
            <person name="Grimwood J."/>
            <person name="Schmutz J."/>
            <person name="Rabbi I.Y."/>
            <person name="Egesi C."/>
            <person name="Nauluvula P."/>
            <person name="Lebot V."/>
            <person name="Ndunguru J."/>
            <person name="Mkamilo G."/>
            <person name="Bart R.S."/>
            <person name="Setter T.L."/>
            <person name="Gleadow R.M."/>
            <person name="Kulakow P."/>
            <person name="Ferguson M.E."/>
            <person name="Rounsley S."/>
            <person name="Rokhsar D.S."/>
        </authorList>
    </citation>
    <scope>NUCLEOTIDE SEQUENCE [LARGE SCALE GENOMIC DNA]</scope>
    <source>
        <strain evidence="19">cv. AM560-2</strain>
    </source>
</reference>
<comment type="function">
    <text evidence="13">Substrate recognition component of a DCX (DDB1-CUL4-X-box) E3 protein ligase complex that mediates the ubiquitination and subsequent proteasomal degradation of target proteins. Has an essential role in mediating growth by negatively regulating insulin signaling. It also has a role in maintaining presynaptic function in the neuromuscular junction synapses of third-instar larvae.</text>
</comment>
<dbReference type="AlphaFoldDB" id="A0A2C9UAP4"/>
<gene>
    <name evidence="18" type="ORF">MANES_16G073800v8</name>
</gene>
<organism evidence="18 19">
    <name type="scientific">Manihot esculenta</name>
    <name type="common">Cassava</name>
    <name type="synonym">Jatropha manihot</name>
    <dbReference type="NCBI Taxonomy" id="3983"/>
    <lineage>
        <taxon>Eukaryota</taxon>
        <taxon>Viridiplantae</taxon>
        <taxon>Streptophyta</taxon>
        <taxon>Embryophyta</taxon>
        <taxon>Tracheophyta</taxon>
        <taxon>Spermatophyta</taxon>
        <taxon>Magnoliopsida</taxon>
        <taxon>eudicotyledons</taxon>
        <taxon>Gunneridae</taxon>
        <taxon>Pentapetalae</taxon>
        <taxon>rosids</taxon>
        <taxon>fabids</taxon>
        <taxon>Malpighiales</taxon>
        <taxon>Euphorbiaceae</taxon>
        <taxon>Crotonoideae</taxon>
        <taxon>Manihoteae</taxon>
        <taxon>Manihot</taxon>
    </lineage>
</organism>
<comment type="subcellular location">
    <subcellularLocation>
        <location evidence="2">Cytoplasm</location>
    </subcellularLocation>
    <subcellularLocation>
        <location evidence="1">Nucleus</location>
    </subcellularLocation>
</comment>
<evidence type="ECO:0000256" key="6">
    <source>
        <dbReference type="ARBA" id="ARBA00014394"/>
    </source>
</evidence>
<comment type="caution">
    <text evidence="18">The sequence shown here is derived from an EMBL/GenBank/DDBJ whole genome shotgun (WGS) entry which is preliminary data.</text>
</comment>
<dbReference type="GO" id="GO:0031464">
    <property type="term" value="C:Cul4A-RING E3 ubiquitin ligase complex"/>
    <property type="evidence" value="ECO:0000318"/>
    <property type="project" value="GO_Central"/>
</dbReference>
<evidence type="ECO:0000256" key="2">
    <source>
        <dbReference type="ARBA" id="ARBA00004496"/>
    </source>
</evidence>
<dbReference type="CDD" id="cd15777">
    <property type="entry name" value="CRBN_C_like"/>
    <property type="match status" value="1"/>
</dbReference>
<dbReference type="GO" id="GO:0016567">
    <property type="term" value="P:protein ubiquitination"/>
    <property type="evidence" value="ECO:0007669"/>
    <property type="project" value="UniProtKB-UniPathway"/>
</dbReference>
<evidence type="ECO:0000313" key="18">
    <source>
        <dbReference type="EMBL" id="OAY26776.1"/>
    </source>
</evidence>
<keyword evidence="8" id="KW-0479">Metal-binding</keyword>
<dbReference type="FunFam" id="2.30.130.40:FF:000009">
    <property type="entry name" value="ATP-dependent protease La domain-containing protein"/>
    <property type="match status" value="1"/>
</dbReference>
<dbReference type="OrthoDB" id="267517at2759"/>
<evidence type="ECO:0000259" key="17">
    <source>
        <dbReference type="PROSITE" id="PS51788"/>
    </source>
</evidence>
<evidence type="ECO:0000256" key="4">
    <source>
        <dbReference type="ARBA" id="ARBA00005293"/>
    </source>
</evidence>
<dbReference type="PROSITE" id="PS51787">
    <property type="entry name" value="LON_N"/>
    <property type="match status" value="1"/>
</dbReference>
<dbReference type="PROSITE" id="PS51788">
    <property type="entry name" value="CULT"/>
    <property type="match status" value="1"/>
</dbReference>
<dbReference type="EMBL" id="CM004402">
    <property type="protein sequence ID" value="OAY26776.1"/>
    <property type="molecule type" value="Genomic_DNA"/>
</dbReference>
<comment type="pathway">
    <text evidence="3">Protein modification; protein ubiquitination.</text>
</comment>
<evidence type="ECO:0000256" key="8">
    <source>
        <dbReference type="ARBA" id="ARBA00022723"/>
    </source>
</evidence>
<evidence type="ECO:0000256" key="12">
    <source>
        <dbReference type="ARBA" id="ARBA00030079"/>
    </source>
</evidence>
<sequence length="519" mass="58853">MDNQRVLEAERYQMEQIRELEFEELQVEEVEEGNSSDDDRDAIGAASSDEYAFNTFLAPLHTYLGEVEDTHRRLAFLDGGAILTLPLFYLEGVVLFPGAILPLRVVQPNFISAVERALTQVDAPYTIGVVHAYRDLDNRRLKFATVGTTAEIRQYRRLEDGSVNVVTRGQQRIRLRRHWIDVEGVPCGEVQVIQEDLPLRAPQDAFGRLAPLCINRHNVSHRMPSKVSLRGHGDGDNDSEANSEESFEIGLSPAEKRIHQSAVTSCCGYDVIDESTSSDEDKFESEIKRTKSHISDYGCSSTPGEQSLKGEGSRNRRKNAGLSHFSKVPRAFWPYWVYRMYDSYCLAERAADMWKQIVGTPSMDGLVRRPDLLSFYIASKIPVSESTRQELLEIDGISYRLQREIDLLKSFDLIRCKYCQIVTARRSDMLVMSSEGPLGAYVNPHGSVHEIMTFYKVNAIVLYGEAVTEYSWFPGYAWIVAHCAICESHMGWLFTATKKKLKPQSFWAIRSAQVADDKH</sequence>
<evidence type="ECO:0000259" key="16">
    <source>
        <dbReference type="PROSITE" id="PS51787"/>
    </source>
</evidence>
<keyword evidence="9" id="KW-0833">Ubl conjugation pathway</keyword>
<dbReference type="Gramene" id="Manes.16G073800.1.v8.1">
    <property type="protein sequence ID" value="Manes.16G073800.1.v8.1.CDS"/>
    <property type="gene ID" value="Manes.16G073800.v8.1"/>
</dbReference>
<accession>A0A2C9UAP4</accession>
<comment type="subunit">
    <text evidence="14">Likely a component of a DCX (DDB1-CUL4-X-box) protein ligase complex. May interact with pic/DDB1.</text>
</comment>
<evidence type="ECO:0000256" key="3">
    <source>
        <dbReference type="ARBA" id="ARBA00004906"/>
    </source>
</evidence>
<evidence type="ECO:0000256" key="11">
    <source>
        <dbReference type="ARBA" id="ARBA00023242"/>
    </source>
</evidence>
<dbReference type="Proteomes" id="UP000091857">
    <property type="component" value="Chromosome 16"/>
</dbReference>